<keyword evidence="1" id="KW-0812">Transmembrane</keyword>
<name>A0ABS0EWZ5_9BURK</name>
<reference evidence="2 3" key="1">
    <citation type="submission" date="2020-11" db="EMBL/GenBank/DDBJ databases">
        <title>WGS of Herminiimonas contaminans strain Marseille-Q4544 isolated from planarians Schmidtea mediterranea.</title>
        <authorList>
            <person name="Kangale L."/>
        </authorList>
    </citation>
    <scope>NUCLEOTIDE SEQUENCE [LARGE SCALE GENOMIC DNA]</scope>
    <source>
        <strain evidence="2 3">Marseille-Q4544</strain>
    </source>
</reference>
<dbReference type="EMBL" id="JADOEL010000018">
    <property type="protein sequence ID" value="MBF8179356.1"/>
    <property type="molecule type" value="Genomic_DNA"/>
</dbReference>
<dbReference type="RefSeq" id="WP_175624215.1">
    <property type="nucleotide sequence ID" value="NZ_JADOEL010000018.1"/>
</dbReference>
<comment type="caution">
    <text evidence="2">The sequence shown here is derived from an EMBL/GenBank/DDBJ whole genome shotgun (WGS) entry which is preliminary data.</text>
</comment>
<sequence length="52" mass="5508">MKLSDFHLPDVVHTTVKKVDADGDLAPIAAFVVGAPLVTLGTVTFLEILFAI</sequence>
<keyword evidence="3" id="KW-1185">Reference proteome</keyword>
<proteinExistence type="predicted"/>
<evidence type="ECO:0000313" key="2">
    <source>
        <dbReference type="EMBL" id="MBF8179356.1"/>
    </source>
</evidence>
<keyword evidence="1" id="KW-0472">Membrane</keyword>
<protein>
    <submittedName>
        <fullName evidence="2">Uncharacterized protein</fullName>
    </submittedName>
</protein>
<evidence type="ECO:0000313" key="3">
    <source>
        <dbReference type="Proteomes" id="UP000657372"/>
    </source>
</evidence>
<accession>A0ABS0EWZ5</accession>
<feature type="transmembrane region" description="Helical" evidence="1">
    <location>
        <begin position="28"/>
        <end position="50"/>
    </location>
</feature>
<gene>
    <name evidence="2" type="ORF">IXC47_16870</name>
</gene>
<organism evidence="2 3">
    <name type="scientific">Herminiimonas contaminans</name>
    <dbReference type="NCBI Taxonomy" id="1111140"/>
    <lineage>
        <taxon>Bacteria</taxon>
        <taxon>Pseudomonadati</taxon>
        <taxon>Pseudomonadota</taxon>
        <taxon>Betaproteobacteria</taxon>
        <taxon>Burkholderiales</taxon>
        <taxon>Oxalobacteraceae</taxon>
        <taxon>Herminiimonas</taxon>
    </lineage>
</organism>
<evidence type="ECO:0000256" key="1">
    <source>
        <dbReference type="SAM" id="Phobius"/>
    </source>
</evidence>
<keyword evidence="1" id="KW-1133">Transmembrane helix</keyword>
<dbReference type="Proteomes" id="UP000657372">
    <property type="component" value="Unassembled WGS sequence"/>
</dbReference>